<dbReference type="GO" id="GO:0005634">
    <property type="term" value="C:nucleus"/>
    <property type="evidence" value="ECO:0007669"/>
    <property type="project" value="UniProtKB-SubCell"/>
</dbReference>
<evidence type="ECO:0000256" key="4">
    <source>
        <dbReference type="ARBA" id="ARBA00022843"/>
    </source>
</evidence>
<evidence type="ECO:0000313" key="10">
    <source>
        <dbReference type="Ensembl" id="ENSSFOP00015011605.2"/>
    </source>
</evidence>
<feature type="compositionally biased region" description="Polar residues" evidence="8">
    <location>
        <begin position="335"/>
        <end position="348"/>
    </location>
</feature>
<evidence type="ECO:0000256" key="2">
    <source>
        <dbReference type="ARBA" id="ARBA00022499"/>
    </source>
</evidence>
<dbReference type="Pfam" id="PF08065">
    <property type="entry name" value="KI67R"/>
    <property type="match status" value="1"/>
</dbReference>
<dbReference type="GeneTree" id="ENSGT00940000154352"/>
<evidence type="ECO:0000256" key="6">
    <source>
        <dbReference type="ARBA" id="ARBA00023306"/>
    </source>
</evidence>
<keyword evidence="4" id="KW-0832">Ubl conjugation</keyword>
<dbReference type="Pfam" id="PF15276">
    <property type="entry name" value="PP1_bind"/>
    <property type="match status" value="1"/>
</dbReference>
<feature type="region of interest" description="Disordered" evidence="8">
    <location>
        <begin position="118"/>
        <end position="175"/>
    </location>
</feature>
<dbReference type="CDD" id="cd22673">
    <property type="entry name" value="FHA_Ki67"/>
    <property type="match status" value="1"/>
</dbReference>
<evidence type="ECO:0000313" key="11">
    <source>
        <dbReference type="Proteomes" id="UP000694397"/>
    </source>
</evidence>
<feature type="compositionally biased region" description="Polar residues" evidence="8">
    <location>
        <begin position="397"/>
        <end position="414"/>
    </location>
</feature>
<evidence type="ECO:0000256" key="8">
    <source>
        <dbReference type="SAM" id="MobiDB-lite"/>
    </source>
</evidence>
<dbReference type="PROSITE" id="PS50006">
    <property type="entry name" value="FHA_DOMAIN"/>
    <property type="match status" value="1"/>
</dbReference>
<keyword evidence="7" id="KW-0694">RNA-binding</keyword>
<dbReference type="InterPro" id="IPR008984">
    <property type="entry name" value="SMAD_FHA_dom_sf"/>
</dbReference>
<dbReference type="Pfam" id="PF00498">
    <property type="entry name" value="FHA"/>
    <property type="match status" value="1"/>
</dbReference>
<feature type="compositionally biased region" description="Polar residues" evidence="8">
    <location>
        <begin position="1943"/>
        <end position="1955"/>
    </location>
</feature>
<feature type="region of interest" description="Disordered" evidence="8">
    <location>
        <begin position="639"/>
        <end position="694"/>
    </location>
</feature>
<comment type="subcellular location">
    <subcellularLocation>
        <location evidence="1">Nucleus</location>
    </subcellularLocation>
</comment>
<dbReference type="InterPro" id="IPR029334">
    <property type="entry name" value="PP1-bd"/>
</dbReference>
<feature type="region of interest" description="Disordered" evidence="8">
    <location>
        <begin position="1759"/>
        <end position="1786"/>
    </location>
</feature>
<feature type="region of interest" description="Disordered" evidence="8">
    <location>
        <begin position="279"/>
        <end position="439"/>
    </location>
</feature>
<feature type="compositionally biased region" description="Polar residues" evidence="8">
    <location>
        <begin position="2171"/>
        <end position="2181"/>
    </location>
</feature>
<accession>A0A8C9RER7</accession>
<dbReference type="InterPro" id="IPR012568">
    <property type="entry name" value="KI67R"/>
</dbReference>
<dbReference type="InterPro" id="IPR000253">
    <property type="entry name" value="FHA_dom"/>
</dbReference>
<feature type="compositionally biased region" description="Polar residues" evidence="8">
    <location>
        <begin position="283"/>
        <end position="310"/>
    </location>
</feature>
<evidence type="ECO:0000256" key="5">
    <source>
        <dbReference type="ARBA" id="ARBA00023242"/>
    </source>
</evidence>
<sequence>MPLHGKLVVLKRSGRDGTELPLTATCVFGRAPECDIRIQVPEVSKEHCRIELNENKEVILTNLSLVNPTRINGKVIQQSKRLNHGDVITVIGRSFRFEYAPEPTPKKKREFTTVCETLQDQQLKDPPGPQESEQKEQSCLKDGTNTANLQSSKDQCIGDAENETFSPGLEQENPSEKECVSPFCELYQMIKQNFSTKSPWKPARGVQLKTLTSRRECQKSVQGEVDADECTPAPNEYLPKSATPKSIRQCGKLNTILTSENTGLSLSVDNMSASPARKKVEDASQQAVTPAQQTVKKGRHSCQSPAQQPKTPVILEDQPMTASQMKTPKRFSTEEVVQQILSQDTSAEVHNVSIEKSLDGTKTRRSKGANSESTPSQCAALTPVTQSGSPSPAHRFSSGSAQARGQNAESSSEVISGFSPKPKVTDSSLRTSPRTAGKKLSVSDVLCELESAAPSSGGKKGDKSSSGKKRKSGDLISELPQPKRKRVSFGGQLSPELFDKRLPPNSPLRKGATPGRRSLSMLKKQQSLLRRASAIGLIQEVHADRSGSKSPVCPEKKTFIKGVSSRSRTPSPVKKSSSSKAKTPSPSSQRSSKMKPEALPKNCEAERSPNHKSSSTTVKSSLQNRCLSSSEADFLSLEKKKSSLPVSQTSISVSSENVATQLQSRGTPCSRKSLGTEQKPSSKTTSPDRKSLSINDFLSGQTSTVRGRFSVSRIETPSPVADKSVAASESIASEVSGFVTPKVPLRRKSLKSSKKTPKSLQKSALEIFRRRKSGASRANLNVLSSWADIVKFGASKPQAGVVAKKQKTRGKAVKKAVILKPKTPAQKIKDHFSTGHAASPATIVVGKAHLRTVMPAGCAPKLVPNVVLLKNMKVNEDLTGVAEMFSTPVNLRQKTIEARVHHFPKTPQDVPGLTSAEVSVMKTPEETGEMLVSPLSVVNMAKQGSYNDEAVLRLFSDDQEFNFTCDDSVRRKSERLANANVHDSETNPVRYTKQVAVIGRKIKTPKLKHEAVMPLTGVKRLKTPKQKMQQVEDLRGIKMLLKTPKDPKMNEELSLIAVKKLLKTPKVKGQPVEDMIGIQRLMKTPKTKTPPLICTTGMKRLMCTPKPKSKPVEDLVGVKRLMRTPKQKNEPVEDMVGVKRLMQTPRQKNEPVEDMVGVKRLMQTPRQKNKPVEDMVGVKRLMRTPKQKGKPVESKFGIAKLMKSPRQKAAATVEDYTGLQELMQDPVEYYVKADMVSENPSLSDHGKVLTCADTAIISEQPVKLFKDVQSDDPKKIARRRPTETVDDIEGCSTAMSSDSVLPNVRPKRGTKVSHGHSSTLKVEVNKDRVASPAKPTRGRKAKPVEEFIKDEAARNLSQNMTNHLSKQCDEGDTSTQVLSPKSIAPVQAFVKGRCTRKAAVILENLSCSGPVRKIGSTLKVEVNQDRAASPAKLTRGRKAKPVEEFIKDEAARNLGQNMTNHLSKQCDEGDTSTQVLSPKSIAPVQAFVKGRCTRKAAVILENLSCSGPVRKIGSTLKVEVNQDRVASPAKLTRGRKAKPVEEFIKDEAARNLGQNMTNHLSKQCDEGDTSTQVLSPKSIAPVQAFVKGRCTRKAAVILENLSCSGPVRKIGSTLKVEVNQDRVASPAKLTRGRKAKPVEEFMKDQAARNLPSSGPVRKIGSTLKVEVNQDRVASPAKLTRGRKAKPVEEFMKDQAARNLPSSGPVRKIGRGKMAKQSGEQKVILETIIKAECVEALPPSLPEVTEDQKHVNLSLGTKSNRGRKVKLDTKDGSSSEHSLEISIGQQKDANSDNVATELQLPTSVVKCRRGRLASTVVKNTEQPSLVEPPSKRTRHGAIDFTSQAAIPSVPSSRPEQASKVAKSLDVVEGTTCVQPETFVECETKSVKKTRGSRKTGKILDSRIVNIAVGTPSKGHETPLPLVDPSVSDDIAIEIPKKVNKKGKATSQSKSNKANRTSVEEAIDMNAEGGQDISKKAVTWSKEVHGETAEPLDVERQEAANHLLKTRRGRVVKKGNSQVREPPEPVSEDAARFEKAARPLRKSRVSNLKPSQPGTDIDVPAAKQGTRRKLASEEMSKELPLDAESFAESSKTSLTSKWTRRKAPNVEVKTEANTDKRSRASAKKAEKALEDVPTADVPQPVTRGRKRVGQHIIPLPEPESSERKSLDKEDSGITESTAKASNPETRRRGKSQTKPDAPSATEARPVRCRKRK</sequence>
<feature type="compositionally biased region" description="Polar residues" evidence="8">
    <location>
        <begin position="611"/>
        <end position="621"/>
    </location>
</feature>
<dbReference type="SMART" id="SM01295">
    <property type="entry name" value="K167R"/>
    <property type="match status" value="2"/>
</dbReference>
<dbReference type="GO" id="GO:0051983">
    <property type="term" value="P:regulation of chromosome segregation"/>
    <property type="evidence" value="ECO:0007669"/>
    <property type="project" value="TreeGrafter"/>
</dbReference>
<dbReference type="SUPFAM" id="SSF49879">
    <property type="entry name" value="SMAD/FHA domain"/>
    <property type="match status" value="1"/>
</dbReference>
<dbReference type="CTD" id="4288"/>
<feature type="compositionally biased region" description="Polar residues" evidence="8">
    <location>
        <begin position="644"/>
        <end position="667"/>
    </location>
</feature>
<evidence type="ECO:0000256" key="1">
    <source>
        <dbReference type="ARBA" id="ARBA00004123"/>
    </source>
</evidence>
<dbReference type="PROSITE" id="PS50889">
    <property type="entry name" value="S4"/>
    <property type="match status" value="1"/>
</dbReference>
<feature type="compositionally biased region" description="Basic and acidic residues" evidence="8">
    <location>
        <begin position="2106"/>
        <end position="2128"/>
    </location>
</feature>
<keyword evidence="6" id="KW-0131">Cell cycle</keyword>
<dbReference type="GeneID" id="108918819"/>
<feature type="compositionally biased region" description="Polar residues" evidence="8">
    <location>
        <begin position="425"/>
        <end position="434"/>
    </location>
</feature>
<dbReference type="SMART" id="SM00240">
    <property type="entry name" value="FHA"/>
    <property type="match status" value="1"/>
</dbReference>
<feature type="compositionally biased region" description="Polar residues" evidence="8">
    <location>
        <begin position="368"/>
        <end position="390"/>
    </location>
</feature>
<feature type="compositionally biased region" description="Basic and acidic residues" evidence="8">
    <location>
        <begin position="2158"/>
        <end position="2169"/>
    </location>
</feature>
<evidence type="ECO:0000256" key="3">
    <source>
        <dbReference type="ARBA" id="ARBA00022553"/>
    </source>
</evidence>
<dbReference type="GO" id="GO:0005694">
    <property type="term" value="C:chromosome"/>
    <property type="evidence" value="ECO:0007669"/>
    <property type="project" value="TreeGrafter"/>
</dbReference>
<keyword evidence="2" id="KW-1017">Isopeptide bond</keyword>
<feature type="region of interest" description="Disordered" evidence="8">
    <location>
        <begin position="1293"/>
        <end position="1320"/>
    </location>
</feature>
<dbReference type="GO" id="GO:0007088">
    <property type="term" value="P:regulation of mitotic nuclear division"/>
    <property type="evidence" value="ECO:0007669"/>
    <property type="project" value="TreeGrafter"/>
</dbReference>
<dbReference type="KEGG" id="sfm:108918819"/>
<reference evidence="10 11" key="1">
    <citation type="submission" date="2019-04" db="EMBL/GenBank/DDBJ databases">
        <authorList>
            <consortium name="Wellcome Sanger Institute Data Sharing"/>
        </authorList>
    </citation>
    <scope>NUCLEOTIDE SEQUENCE [LARGE SCALE GENOMIC DNA]</scope>
</reference>
<feature type="domain" description="FHA" evidence="9">
    <location>
        <begin position="26"/>
        <end position="76"/>
    </location>
</feature>
<feature type="compositionally biased region" description="Low complexity" evidence="8">
    <location>
        <begin position="563"/>
        <end position="588"/>
    </location>
</feature>
<evidence type="ECO:0000256" key="7">
    <source>
        <dbReference type="PROSITE-ProRule" id="PRU00182"/>
    </source>
</evidence>
<gene>
    <name evidence="10" type="primary">mki67</name>
</gene>
<feature type="compositionally biased region" description="Polar residues" evidence="8">
    <location>
        <begin position="143"/>
        <end position="154"/>
    </location>
</feature>
<name>A0A8C9RER7_SCLFO</name>
<organism evidence="10 11">
    <name type="scientific">Scleropages formosus</name>
    <name type="common">Asian bonytongue</name>
    <name type="synonym">Osteoglossum formosum</name>
    <dbReference type="NCBI Taxonomy" id="113540"/>
    <lineage>
        <taxon>Eukaryota</taxon>
        <taxon>Metazoa</taxon>
        <taxon>Chordata</taxon>
        <taxon>Craniata</taxon>
        <taxon>Vertebrata</taxon>
        <taxon>Euteleostomi</taxon>
        <taxon>Actinopterygii</taxon>
        <taxon>Neopterygii</taxon>
        <taxon>Teleostei</taxon>
        <taxon>Osteoglossocephala</taxon>
        <taxon>Osteoglossomorpha</taxon>
        <taxon>Osteoglossiformes</taxon>
        <taxon>Osteoglossidae</taxon>
        <taxon>Scleropages</taxon>
    </lineage>
</organism>
<reference evidence="10" key="3">
    <citation type="submission" date="2025-09" db="UniProtKB">
        <authorList>
            <consortium name="Ensembl"/>
        </authorList>
    </citation>
    <scope>IDENTIFICATION</scope>
</reference>
<keyword evidence="3" id="KW-0597">Phosphoprotein</keyword>
<feature type="region of interest" description="Disordered" evidence="8">
    <location>
        <begin position="543"/>
        <end position="621"/>
    </location>
</feature>
<dbReference type="OrthoDB" id="6288785at2759"/>
<feature type="compositionally biased region" description="Polar residues" evidence="8">
    <location>
        <begin position="2085"/>
        <end position="2095"/>
    </location>
</feature>
<proteinExistence type="predicted"/>
<reference evidence="10" key="2">
    <citation type="submission" date="2025-08" db="UniProtKB">
        <authorList>
            <consortium name="Ensembl"/>
        </authorList>
    </citation>
    <scope>IDENTIFICATION</scope>
</reference>
<feature type="compositionally biased region" description="Basic and acidic residues" evidence="8">
    <location>
        <begin position="1764"/>
        <end position="1778"/>
    </location>
</feature>
<dbReference type="PANTHER" id="PTHR21603:SF17">
    <property type="entry name" value="PROLIFERATION MARKER PROTEIN KI-67"/>
    <property type="match status" value="1"/>
</dbReference>
<feature type="compositionally biased region" description="Polar residues" evidence="8">
    <location>
        <begin position="2043"/>
        <end position="2052"/>
    </location>
</feature>
<feature type="compositionally biased region" description="Basic and acidic residues" evidence="8">
    <location>
        <begin position="2068"/>
        <end position="2078"/>
    </location>
</feature>
<feature type="compositionally biased region" description="Polar residues" evidence="8">
    <location>
        <begin position="673"/>
        <end position="685"/>
    </location>
</feature>
<keyword evidence="11" id="KW-1185">Reference proteome</keyword>
<dbReference type="PANTHER" id="PTHR21603">
    <property type="entry name" value="ANTIGEN KI-67-LIKE PROTEIN"/>
    <property type="match status" value="1"/>
</dbReference>
<feature type="region of interest" description="Disordered" evidence="8">
    <location>
        <begin position="2009"/>
        <end position="2210"/>
    </location>
</feature>
<feature type="region of interest" description="Disordered" evidence="8">
    <location>
        <begin position="451"/>
        <end position="519"/>
    </location>
</feature>
<feature type="compositionally biased region" description="Basic and acidic residues" evidence="8">
    <location>
        <begin position="594"/>
        <end position="609"/>
    </location>
</feature>
<feature type="compositionally biased region" description="Basic residues" evidence="8">
    <location>
        <begin position="1305"/>
        <end position="1314"/>
    </location>
</feature>
<dbReference type="GO" id="GO:0003723">
    <property type="term" value="F:RNA binding"/>
    <property type="evidence" value="ECO:0007669"/>
    <property type="project" value="UniProtKB-KW"/>
</dbReference>
<dbReference type="Gene3D" id="2.60.200.20">
    <property type="match status" value="1"/>
</dbReference>
<dbReference type="Proteomes" id="UP000694397">
    <property type="component" value="Chromosome 24"/>
</dbReference>
<feature type="region of interest" description="Disordered" evidence="8">
    <location>
        <begin position="1937"/>
        <end position="1957"/>
    </location>
</feature>
<keyword evidence="5" id="KW-0539">Nucleus</keyword>
<dbReference type="Ensembl" id="ENSSFOT00015011755.2">
    <property type="protein sequence ID" value="ENSSFOP00015011605.2"/>
    <property type="gene ID" value="ENSSFOG00015007502.2"/>
</dbReference>
<dbReference type="RefSeq" id="XP_018581911.2">
    <property type="nucleotide sequence ID" value="XM_018726395.2"/>
</dbReference>
<protein>
    <recommendedName>
        <fullName evidence="9">FHA domain-containing protein</fullName>
    </recommendedName>
</protein>
<evidence type="ECO:0000259" key="9">
    <source>
        <dbReference type="PROSITE" id="PS50006"/>
    </source>
</evidence>